<dbReference type="PROSITE" id="PS51186">
    <property type="entry name" value="GNAT"/>
    <property type="match status" value="1"/>
</dbReference>
<dbReference type="EMBL" id="JAFELM010000028">
    <property type="protein sequence ID" value="MBM6618010.1"/>
    <property type="molecule type" value="Genomic_DNA"/>
</dbReference>
<protein>
    <submittedName>
        <fullName evidence="2">GNAT family N-acetyltransferase</fullName>
    </submittedName>
</protein>
<name>A0ABS2DHR1_9BACI</name>
<sequence>MCQFRFSPRMERIITLSDKISYPNPVEPVHLFIGATIEGTGVCGELYLYLTRVLGSNFTSNILGAKNDGKEKESYLINGAKFSTDTLEIFKKAQEEMFRYNQIYINEGHLLATLMQHYNIPFITEEMKEDILSLTSVPRDLTVRLSDFNQNDVQDSKVEIRRVKKEDYDSLCQFVLSEFGTRWIGAVNNGFKYETEIPIIIAKLNGGIIGFSCYDVVRNKKGLFGPMGTSRNGRSNGIGRMLLHQSLHNMKLLGYEYAVIGQAGPIEFYEKNCDAKLIPVSIRKGYTDEQFN</sequence>
<gene>
    <name evidence="2" type="ORF">JR050_10050</name>
</gene>
<dbReference type="Pfam" id="PF00583">
    <property type="entry name" value="Acetyltransf_1"/>
    <property type="match status" value="1"/>
</dbReference>
<keyword evidence="3" id="KW-1185">Reference proteome</keyword>
<evidence type="ECO:0000313" key="2">
    <source>
        <dbReference type="EMBL" id="MBM6618010.1"/>
    </source>
</evidence>
<dbReference type="RefSeq" id="WP_204203357.1">
    <property type="nucleotide sequence ID" value="NZ_JAFELM010000028.1"/>
</dbReference>
<reference evidence="2 3" key="1">
    <citation type="submission" date="2021-02" db="EMBL/GenBank/DDBJ databases">
        <title>Bacillus sp. RD4P76, an endophyte from a halophyte.</title>
        <authorList>
            <person name="Sun J.-Q."/>
        </authorList>
    </citation>
    <scope>NUCLEOTIDE SEQUENCE [LARGE SCALE GENOMIC DNA]</scope>
    <source>
        <strain evidence="2 3">RD4P76</strain>
    </source>
</reference>
<accession>A0ABS2DHR1</accession>
<comment type="caution">
    <text evidence="2">The sequence shown here is derived from an EMBL/GenBank/DDBJ whole genome shotgun (WGS) entry which is preliminary data.</text>
</comment>
<dbReference type="InterPro" id="IPR016181">
    <property type="entry name" value="Acyl_CoA_acyltransferase"/>
</dbReference>
<dbReference type="SUPFAM" id="SSF55729">
    <property type="entry name" value="Acyl-CoA N-acyltransferases (Nat)"/>
    <property type="match status" value="1"/>
</dbReference>
<feature type="domain" description="N-acetyltransferase" evidence="1">
    <location>
        <begin position="158"/>
        <end position="292"/>
    </location>
</feature>
<dbReference type="InterPro" id="IPR000182">
    <property type="entry name" value="GNAT_dom"/>
</dbReference>
<dbReference type="CDD" id="cd04301">
    <property type="entry name" value="NAT_SF"/>
    <property type="match status" value="1"/>
</dbReference>
<dbReference type="Gene3D" id="3.40.630.30">
    <property type="match status" value="1"/>
</dbReference>
<proteinExistence type="predicted"/>
<evidence type="ECO:0000313" key="3">
    <source>
        <dbReference type="Proteomes" id="UP001518925"/>
    </source>
</evidence>
<organism evidence="2 3">
    <name type="scientific">Bacillus suaedaesalsae</name>
    <dbReference type="NCBI Taxonomy" id="2810349"/>
    <lineage>
        <taxon>Bacteria</taxon>
        <taxon>Bacillati</taxon>
        <taxon>Bacillota</taxon>
        <taxon>Bacilli</taxon>
        <taxon>Bacillales</taxon>
        <taxon>Bacillaceae</taxon>
        <taxon>Bacillus</taxon>
    </lineage>
</organism>
<dbReference type="Proteomes" id="UP001518925">
    <property type="component" value="Unassembled WGS sequence"/>
</dbReference>
<evidence type="ECO:0000259" key="1">
    <source>
        <dbReference type="PROSITE" id="PS51186"/>
    </source>
</evidence>